<evidence type="ECO:0000256" key="2">
    <source>
        <dbReference type="SAM" id="MobiDB-lite"/>
    </source>
</evidence>
<name>A0A9N9YWW6_9HYPO</name>
<dbReference type="PANTHER" id="PTHR43591">
    <property type="entry name" value="METHYLTRANSFERASE"/>
    <property type="match status" value="1"/>
</dbReference>
<dbReference type="EMBL" id="CABFOC020000013">
    <property type="protein sequence ID" value="CAH0045868.1"/>
    <property type="molecule type" value="Genomic_DNA"/>
</dbReference>
<protein>
    <recommendedName>
        <fullName evidence="5">Methyltransferase domain-containing protein</fullName>
    </recommendedName>
</protein>
<reference evidence="3 4" key="2">
    <citation type="submission" date="2021-10" db="EMBL/GenBank/DDBJ databases">
        <authorList>
            <person name="Piombo E."/>
        </authorList>
    </citation>
    <scope>NUCLEOTIDE SEQUENCE [LARGE SCALE GENOMIC DNA]</scope>
</reference>
<comment type="similarity">
    <text evidence="1">Belongs to the methyltransferase superfamily. LaeA methyltransferase family.</text>
</comment>
<keyword evidence="4" id="KW-1185">Reference proteome</keyword>
<evidence type="ECO:0000256" key="1">
    <source>
        <dbReference type="ARBA" id="ARBA00038158"/>
    </source>
</evidence>
<evidence type="ECO:0000313" key="4">
    <source>
        <dbReference type="Proteomes" id="UP000775872"/>
    </source>
</evidence>
<dbReference type="Pfam" id="PF13489">
    <property type="entry name" value="Methyltransf_23"/>
    <property type="match status" value="1"/>
</dbReference>
<evidence type="ECO:0008006" key="5">
    <source>
        <dbReference type="Google" id="ProtNLM"/>
    </source>
</evidence>
<dbReference type="AlphaFoldDB" id="A0A9N9YWW6"/>
<dbReference type="GO" id="GO:0008168">
    <property type="term" value="F:methyltransferase activity"/>
    <property type="evidence" value="ECO:0007669"/>
    <property type="project" value="TreeGrafter"/>
</dbReference>
<feature type="region of interest" description="Disordered" evidence="2">
    <location>
        <begin position="1"/>
        <end position="95"/>
    </location>
</feature>
<dbReference type="OrthoDB" id="2013972at2759"/>
<dbReference type="InterPro" id="IPR029063">
    <property type="entry name" value="SAM-dependent_MTases_sf"/>
</dbReference>
<accession>A0A9N9YWW6</accession>
<dbReference type="PANTHER" id="PTHR43591:SF105">
    <property type="entry name" value="METHYLTRANSFERASE DOMAIN-CONTAINING PROTEIN-RELATED"/>
    <property type="match status" value="1"/>
</dbReference>
<reference evidence="4" key="1">
    <citation type="submission" date="2019-06" db="EMBL/GenBank/DDBJ databases">
        <authorList>
            <person name="Broberg M."/>
        </authorList>
    </citation>
    <scope>NUCLEOTIDE SEQUENCE [LARGE SCALE GENOMIC DNA]</scope>
</reference>
<dbReference type="SUPFAM" id="SSF53335">
    <property type="entry name" value="S-adenosyl-L-methionine-dependent methyltransferases"/>
    <property type="match status" value="1"/>
</dbReference>
<comment type="caution">
    <text evidence="3">The sequence shown here is derived from an EMBL/GenBank/DDBJ whole genome shotgun (WGS) entry which is preliminary data.</text>
</comment>
<evidence type="ECO:0000313" key="3">
    <source>
        <dbReference type="EMBL" id="CAH0045868.1"/>
    </source>
</evidence>
<dbReference type="Gene3D" id="3.40.50.150">
    <property type="entry name" value="Vaccinia Virus protein VP39"/>
    <property type="match status" value="1"/>
</dbReference>
<dbReference type="CDD" id="cd02440">
    <property type="entry name" value="AdoMet_MTases"/>
    <property type="match status" value="1"/>
</dbReference>
<dbReference type="Proteomes" id="UP000775872">
    <property type="component" value="Unassembled WGS sequence"/>
</dbReference>
<organism evidence="3 4">
    <name type="scientific">Clonostachys solani</name>
    <dbReference type="NCBI Taxonomy" id="160281"/>
    <lineage>
        <taxon>Eukaryota</taxon>
        <taxon>Fungi</taxon>
        <taxon>Dikarya</taxon>
        <taxon>Ascomycota</taxon>
        <taxon>Pezizomycotina</taxon>
        <taxon>Sordariomycetes</taxon>
        <taxon>Hypocreomycetidae</taxon>
        <taxon>Hypocreales</taxon>
        <taxon>Bionectriaceae</taxon>
        <taxon>Clonostachys</taxon>
    </lineage>
</organism>
<feature type="compositionally biased region" description="Basic and acidic residues" evidence="2">
    <location>
        <begin position="1"/>
        <end position="16"/>
    </location>
</feature>
<sequence>MGAGDSPKEEHPEKAQQKSSPKRSPTRSPPNHPPDADAPILIPGEDEMEAPPALLEPDDSESDPDHVFDDADSAFDSVSRPGQQAADHPQQEPKRKTMMLTAAVFTQTHSSTTSISEAMIEQVKEHGRQYKGYLGANWLASDLQCHLVWLTLDKRLAIAPIKNPRRAMDVGCGTADAYPGTDVVGVDIAPTQPNMTPPNLRFELDDLEREWTFTSKFDYIHSQLMIGAFQDWPNFFKQSFDNLEDSGYLEVADIDFVIKCDDTTLEKESALNVWHEKMHEGATLAGFPLDAISKVPDMMRDAGFVDVVAIPYPWPINTWPRDPKHKEVGRWAMENFTIGCESMSQALFTRALGWSIDELRVFMTQVRQDLKNRRIHAYWNFWVVYGRKPGYGSG</sequence>
<gene>
    <name evidence="3" type="ORF">CSOL1703_00012499</name>
</gene>
<proteinExistence type="inferred from homology"/>